<dbReference type="PRINTS" id="PR00727">
    <property type="entry name" value="LEADERPTASE"/>
</dbReference>
<dbReference type="SUPFAM" id="SSF51306">
    <property type="entry name" value="LexA/Signal peptidase"/>
    <property type="match status" value="1"/>
</dbReference>
<dbReference type="GO" id="GO:0006465">
    <property type="term" value="P:signal peptide processing"/>
    <property type="evidence" value="ECO:0007669"/>
    <property type="project" value="InterPro"/>
</dbReference>
<dbReference type="Proteomes" id="UP000324585">
    <property type="component" value="Unassembled WGS sequence"/>
</dbReference>
<organism evidence="6 7">
    <name type="scientific">Porphyridium purpureum</name>
    <name type="common">Red alga</name>
    <name type="synonym">Porphyridium cruentum</name>
    <dbReference type="NCBI Taxonomy" id="35688"/>
    <lineage>
        <taxon>Eukaryota</taxon>
        <taxon>Rhodophyta</taxon>
        <taxon>Bangiophyceae</taxon>
        <taxon>Porphyridiales</taxon>
        <taxon>Porphyridiaceae</taxon>
        <taxon>Porphyridium</taxon>
    </lineage>
</organism>
<dbReference type="CDD" id="cd06530">
    <property type="entry name" value="S26_SPase_I"/>
    <property type="match status" value="1"/>
</dbReference>
<feature type="domain" description="Peptidase S26" evidence="5">
    <location>
        <begin position="88"/>
        <end position="241"/>
    </location>
</feature>
<dbReference type="Gene3D" id="2.10.109.10">
    <property type="entry name" value="Umud Fragment, subunit A"/>
    <property type="match status" value="1"/>
</dbReference>
<evidence type="ECO:0000256" key="2">
    <source>
        <dbReference type="ARBA" id="ARBA00022801"/>
    </source>
</evidence>
<reference evidence="7" key="1">
    <citation type="journal article" date="2019" name="Nat. Commun.">
        <title>Expansion of phycobilisome linker gene families in mesophilic red algae.</title>
        <authorList>
            <person name="Lee J."/>
            <person name="Kim D."/>
            <person name="Bhattacharya D."/>
            <person name="Yoon H.S."/>
        </authorList>
    </citation>
    <scope>NUCLEOTIDE SEQUENCE [LARGE SCALE GENOMIC DNA]</scope>
    <source>
        <strain evidence="7">CCMP 1328</strain>
    </source>
</reference>
<keyword evidence="4" id="KW-0999">Mitochondrion inner membrane</keyword>
<keyword evidence="2 4" id="KW-0378">Hydrolase</keyword>
<evidence type="ECO:0000259" key="5">
    <source>
        <dbReference type="Pfam" id="PF10502"/>
    </source>
</evidence>
<proteinExistence type="inferred from homology"/>
<comment type="caution">
    <text evidence="6">The sequence shown here is derived from an EMBL/GenBank/DDBJ whole genome shotgun (WGS) entry which is preliminary data.</text>
</comment>
<gene>
    <name evidence="6" type="ORF">FVE85_3923</name>
</gene>
<feature type="active site" evidence="3">
    <location>
        <position position="111"/>
    </location>
</feature>
<dbReference type="PROSITE" id="PS00760">
    <property type="entry name" value="SPASE_I_2"/>
    <property type="match status" value="1"/>
</dbReference>
<comment type="subcellular location">
    <subcellularLocation>
        <location evidence="4">Mitochondrion inner membrane</location>
    </subcellularLocation>
</comment>
<dbReference type="EC" id="3.4.21.-" evidence="4"/>
<keyword evidence="4" id="KW-0496">Mitochondrion</keyword>
<dbReference type="OrthoDB" id="4031at2759"/>
<dbReference type="GO" id="GO:0005743">
    <property type="term" value="C:mitochondrial inner membrane"/>
    <property type="evidence" value="ECO:0007669"/>
    <property type="project" value="UniProtKB-SubCell"/>
</dbReference>
<name>A0A5J4YRP0_PORPP</name>
<dbReference type="InterPro" id="IPR036286">
    <property type="entry name" value="LexA/Signal_pep-like_sf"/>
</dbReference>
<feature type="transmembrane region" description="Helical" evidence="4">
    <location>
        <begin position="76"/>
        <end position="99"/>
    </location>
</feature>
<dbReference type="EMBL" id="VRMN01000005">
    <property type="protein sequence ID" value="KAA8493948.1"/>
    <property type="molecule type" value="Genomic_DNA"/>
</dbReference>
<sequence>MARLYSAHTAFVGSSPGPPRRIRTPASPLARAAPAFGAAARRGSRVGPCQLIVARTRGERSQAEHEPWTDEQRRDLVAFAAATLIGNLVALGLFCLFGAQVASVYAIPTTSMVPTLNAGDGLLVEKLSIHVRPPQNNEIVLFHPPEELVNQVHKLGGHVQYKDTFVKRVAASGGDVVHVTHGQVLINSKFVESADAALEYGPVTVPHGYFFVLGDNECRSVDSRYFGFVSEDLLIGRPMLRCFPLNKLGALPAFSRASTESNSPALSPSAARSSSL</sequence>
<dbReference type="AlphaFoldDB" id="A0A5J4YRP0"/>
<keyword evidence="7" id="KW-1185">Reference proteome</keyword>
<protein>
    <recommendedName>
        <fullName evidence="4">Mitochondrial inner membrane protease subunit</fullName>
        <ecNumber evidence="4">3.4.21.-</ecNumber>
    </recommendedName>
</protein>
<keyword evidence="4" id="KW-0645">Protease</keyword>
<evidence type="ECO:0000313" key="7">
    <source>
        <dbReference type="Proteomes" id="UP000324585"/>
    </source>
</evidence>
<accession>A0A5J4YRP0</accession>
<dbReference type="PANTHER" id="PTHR43390:SF1">
    <property type="entry name" value="CHLOROPLAST PROCESSING PEPTIDASE"/>
    <property type="match status" value="1"/>
</dbReference>
<keyword evidence="4" id="KW-0812">Transmembrane</keyword>
<dbReference type="PANTHER" id="PTHR43390">
    <property type="entry name" value="SIGNAL PEPTIDASE I"/>
    <property type="match status" value="1"/>
</dbReference>
<evidence type="ECO:0000256" key="1">
    <source>
        <dbReference type="ARBA" id="ARBA00009370"/>
    </source>
</evidence>
<dbReference type="NCBIfam" id="TIGR02227">
    <property type="entry name" value="sigpep_I_bact"/>
    <property type="match status" value="1"/>
</dbReference>
<dbReference type="GO" id="GO:0004252">
    <property type="term" value="F:serine-type endopeptidase activity"/>
    <property type="evidence" value="ECO:0007669"/>
    <property type="project" value="InterPro"/>
</dbReference>
<evidence type="ECO:0000256" key="4">
    <source>
        <dbReference type="RuleBase" id="RU362041"/>
    </source>
</evidence>
<feature type="active site" evidence="3">
    <location>
        <position position="167"/>
    </location>
</feature>
<dbReference type="InterPro" id="IPR000223">
    <property type="entry name" value="Pept_S26A_signal_pept_1"/>
</dbReference>
<keyword evidence="4" id="KW-1133">Transmembrane helix</keyword>
<evidence type="ECO:0000256" key="3">
    <source>
        <dbReference type="PIRSR" id="PIRSR600223-1"/>
    </source>
</evidence>
<comment type="similarity">
    <text evidence="1 4">Belongs to the peptidase S26 family.</text>
</comment>
<dbReference type="Pfam" id="PF10502">
    <property type="entry name" value="Peptidase_S26"/>
    <property type="match status" value="1"/>
</dbReference>
<dbReference type="InterPro" id="IPR019533">
    <property type="entry name" value="Peptidase_S26"/>
</dbReference>
<dbReference type="InterPro" id="IPR019757">
    <property type="entry name" value="Pept_S26A_signal_pept_1_Lys-AS"/>
</dbReference>
<evidence type="ECO:0000313" key="6">
    <source>
        <dbReference type="EMBL" id="KAA8493948.1"/>
    </source>
</evidence>
<keyword evidence="4" id="KW-0472">Membrane</keyword>